<evidence type="ECO:0000313" key="2">
    <source>
        <dbReference type="EMBL" id="TNV73012.1"/>
    </source>
</evidence>
<dbReference type="EMBL" id="RRYP01020179">
    <property type="protein sequence ID" value="TNV73012.1"/>
    <property type="molecule type" value="Genomic_DNA"/>
</dbReference>
<gene>
    <name evidence="2" type="ORF">FGO68_gene11698</name>
</gene>
<dbReference type="Gene3D" id="1.25.10.10">
    <property type="entry name" value="Leucine-rich Repeat Variant"/>
    <property type="match status" value="1"/>
</dbReference>
<organism evidence="2 3">
    <name type="scientific">Halteria grandinella</name>
    <dbReference type="NCBI Taxonomy" id="5974"/>
    <lineage>
        <taxon>Eukaryota</taxon>
        <taxon>Sar</taxon>
        <taxon>Alveolata</taxon>
        <taxon>Ciliophora</taxon>
        <taxon>Intramacronucleata</taxon>
        <taxon>Spirotrichea</taxon>
        <taxon>Stichotrichia</taxon>
        <taxon>Sporadotrichida</taxon>
        <taxon>Halteriidae</taxon>
        <taxon>Halteria</taxon>
    </lineage>
</organism>
<sequence>MLIVFTPQFLEANQRSSHHKTFHLRRNMRDHQSKETRLRRGTSESTLTAQAAIAKEGYRAQSVSRARVVRSVASLHLAGVYKGGDIFRLAIKASEIRCSCSGGPGSLAEKATYLLNLGKGLHQLKMPQFQEQYLGSLLEYIRKGNSQIRHAATDCLAKMLQNQYNTELRNELIAVIKSELSESNSSAMRKAYIYFLKAAVDTFSRVFIINNFLPSYMALSKDKDCRVKIEWVNSLVVVKPFFEGGCSALQRIDDCPQQPSPRHRSNRSRGCLINRRPTTLDEKENKGTGTRCQQKRWRASGIRASTQRQRGYGGGGTQKKG</sequence>
<dbReference type="Proteomes" id="UP000785679">
    <property type="component" value="Unassembled WGS sequence"/>
</dbReference>
<evidence type="ECO:0000313" key="3">
    <source>
        <dbReference type="Proteomes" id="UP000785679"/>
    </source>
</evidence>
<dbReference type="OrthoDB" id="340346at2759"/>
<dbReference type="InterPro" id="IPR039918">
    <property type="entry name" value="PPP4R4"/>
</dbReference>
<dbReference type="InterPro" id="IPR016024">
    <property type="entry name" value="ARM-type_fold"/>
</dbReference>
<dbReference type="InterPro" id="IPR011989">
    <property type="entry name" value="ARM-like"/>
</dbReference>
<name>A0A8J8ND79_HALGN</name>
<dbReference type="AlphaFoldDB" id="A0A8J8ND79"/>
<feature type="region of interest" description="Disordered" evidence="1">
    <location>
        <begin position="256"/>
        <end position="321"/>
    </location>
</feature>
<dbReference type="PANTHER" id="PTHR21467">
    <property type="entry name" value="PROTEIN PHOSPHATASE 4 REGULATORY SUBUNIT 4 PPP4R4"/>
    <property type="match status" value="1"/>
</dbReference>
<proteinExistence type="predicted"/>
<keyword evidence="3" id="KW-1185">Reference proteome</keyword>
<evidence type="ECO:0000256" key="1">
    <source>
        <dbReference type="SAM" id="MobiDB-lite"/>
    </source>
</evidence>
<feature type="compositionally biased region" description="Gly residues" evidence="1">
    <location>
        <begin position="311"/>
        <end position="321"/>
    </location>
</feature>
<accession>A0A8J8ND79</accession>
<dbReference type="SUPFAM" id="SSF48371">
    <property type="entry name" value="ARM repeat"/>
    <property type="match status" value="1"/>
</dbReference>
<reference evidence="2" key="1">
    <citation type="submission" date="2019-06" db="EMBL/GenBank/DDBJ databases">
        <authorList>
            <person name="Zheng W."/>
        </authorList>
    </citation>
    <scope>NUCLEOTIDE SEQUENCE</scope>
    <source>
        <strain evidence="2">QDHG01</strain>
    </source>
</reference>
<comment type="caution">
    <text evidence="2">The sequence shown here is derived from an EMBL/GenBank/DDBJ whole genome shotgun (WGS) entry which is preliminary data.</text>
</comment>
<protein>
    <submittedName>
        <fullName evidence="2">Uncharacterized protein</fullName>
    </submittedName>
</protein>
<dbReference type="PANTHER" id="PTHR21467:SF0">
    <property type="entry name" value="SERINE_THREONINE-PROTEIN PHOSPHATASE 4 REGULATORY SUBUNIT 4"/>
    <property type="match status" value="1"/>
</dbReference>